<organism evidence="6 7">
    <name type="scientific">Serratia sp. (strain ATCC 39006)</name>
    <name type="common">Prodigiosinella confusarubida</name>
    <dbReference type="NCBI Taxonomy" id="104623"/>
    <lineage>
        <taxon>Bacteria</taxon>
        <taxon>Pseudomonadati</taxon>
        <taxon>Pseudomonadota</taxon>
        <taxon>Gammaproteobacteria</taxon>
        <taxon>Enterobacterales</taxon>
        <taxon>Pectobacteriaceae</taxon>
        <taxon>Prodigiosinella</taxon>
    </lineage>
</organism>
<reference evidence="6" key="2">
    <citation type="submission" date="2013-09" db="EMBL/GenBank/DDBJ databases">
        <authorList>
            <person name="Wang G."/>
            <person name="Yang Y."/>
            <person name="Su Y."/>
        </authorList>
    </citation>
    <scope>NUCLEOTIDE SEQUENCE</scope>
    <source>
        <strain evidence="6">ATCC 39006</strain>
    </source>
</reference>
<name>A0A2I5T6H6_SERS3</name>
<dbReference type="InterPro" id="IPR024474">
    <property type="entry name" value="Znf_dom_IS66"/>
</dbReference>
<reference evidence="6" key="4">
    <citation type="submission" date="2017-11" db="EMBL/GenBank/DDBJ databases">
        <title>Complete genome sequence of Serratia sp. ATCC 39006.</title>
        <authorList>
            <person name="Hampton H.G."/>
            <person name="Jackson S.A."/>
            <person name="Jauregui R."/>
            <person name="Poulter G.T.M."/>
            <person name="Salmond G.P.C."/>
            <person name="Fineran P.C."/>
        </authorList>
    </citation>
    <scope>NUCLEOTIDE SEQUENCE</scope>
    <source>
        <strain evidence="6">ATCC 39006</strain>
    </source>
</reference>
<dbReference type="InterPro" id="IPR024463">
    <property type="entry name" value="Transposase_TnpC_homeodom"/>
</dbReference>
<dbReference type="PANTHER" id="PTHR33678:SF1">
    <property type="entry name" value="BLL1576 PROTEIN"/>
    <property type="match status" value="1"/>
</dbReference>
<evidence type="ECO:0000313" key="8">
    <source>
        <dbReference type="Proteomes" id="UP000233778"/>
    </source>
</evidence>
<evidence type="ECO:0000259" key="4">
    <source>
        <dbReference type="Pfam" id="PF13817"/>
    </source>
</evidence>
<dbReference type="Proteomes" id="UP000017700">
    <property type="component" value="Chromosome"/>
</dbReference>
<dbReference type="Pfam" id="PF13007">
    <property type="entry name" value="LZ_Tnp_IS66"/>
    <property type="match status" value="1"/>
</dbReference>
<dbReference type="KEGG" id="serq:CWC46_10160"/>
<feature type="domain" description="Transposase TnpC homeodomain" evidence="3">
    <location>
        <begin position="42"/>
        <end position="114"/>
    </location>
</feature>
<feature type="domain" description="Transposase IS66 C-terminal" evidence="4">
    <location>
        <begin position="467"/>
        <end position="504"/>
    </location>
</feature>
<evidence type="ECO:0000259" key="3">
    <source>
        <dbReference type="Pfam" id="PF13007"/>
    </source>
</evidence>
<evidence type="ECO:0000313" key="6">
    <source>
        <dbReference type="EMBL" id="AUH04451.1"/>
    </source>
</evidence>
<reference evidence="5 8" key="3">
    <citation type="submission" date="2017-11" db="EMBL/GenBank/DDBJ databases">
        <title>Complete genome sequence of Serratia sp. ATCC 39006 LacA.</title>
        <authorList>
            <person name="Hampton H.G."/>
            <person name="Jackson S.A."/>
            <person name="Jauregui R."/>
            <person name="Poulter G.T.M."/>
            <person name="Salmond G.P.C."/>
            <person name="Fineran P.C."/>
        </authorList>
    </citation>
    <scope>NUCLEOTIDE SEQUENCE [LARGE SCALE GENOMIC DNA]</scope>
    <source>
        <strain evidence="5 8">ATCC 39006</strain>
    </source>
</reference>
<dbReference type="Pfam" id="PF03050">
    <property type="entry name" value="DDE_Tnp_IS66"/>
    <property type="match status" value="1"/>
</dbReference>
<dbReference type="InterPro" id="IPR004291">
    <property type="entry name" value="Transposase_IS66_central"/>
</dbReference>
<dbReference type="Pfam" id="PF13005">
    <property type="entry name" value="zf-IS66"/>
    <property type="match status" value="1"/>
</dbReference>
<keyword evidence="7" id="KW-1185">Reference proteome</keyword>
<protein>
    <submittedName>
        <fullName evidence="6">IS66 family transposase ISPlu20</fullName>
    </submittedName>
</protein>
<dbReference type="Proteomes" id="UP000233778">
    <property type="component" value="Chromosome"/>
</dbReference>
<proteinExistence type="predicted"/>
<dbReference type="Pfam" id="PF13817">
    <property type="entry name" value="DDE_Tnp_IS66_C"/>
    <property type="match status" value="1"/>
</dbReference>
<dbReference type="EMBL" id="CP025085">
    <property type="protein sequence ID" value="AUH00132.1"/>
    <property type="molecule type" value="Genomic_DNA"/>
</dbReference>
<reference evidence="6 7" key="1">
    <citation type="journal article" date="2013" name="Genome Announc.">
        <title>Draft genome sequence of Serratia sp. strain ATCC 39006, a model bacterium for analysis of the biosynthesis and regulation of prodigiosin, a carbapenem, and gas vesicles.</title>
        <authorList>
            <person name="Fineran P.C."/>
            <person name="Iglesias Cans M.C."/>
            <person name="Ramsay J.P."/>
            <person name="Wilf N.M."/>
            <person name="Cossyleon D."/>
            <person name="McNeil M.B."/>
            <person name="Williamson N.R."/>
            <person name="Monson R.E."/>
            <person name="Becher S.A."/>
            <person name="Stanton J.A."/>
            <person name="Brugger K."/>
            <person name="Brown S.D."/>
            <person name="Salmond G.P."/>
        </authorList>
    </citation>
    <scope>NUCLEOTIDE SEQUENCE [LARGE SCALE GENOMIC DNA]</scope>
    <source>
        <strain evidence="6">ATCC 39006</strain>
        <strain evidence="7">ATCC 39006 / SC 11482</strain>
    </source>
</reference>
<dbReference type="NCBIfam" id="NF033517">
    <property type="entry name" value="transpos_IS66"/>
    <property type="match status" value="1"/>
</dbReference>
<feature type="domain" description="Transposase IS66 zinc-finger binding" evidence="2">
    <location>
        <begin position="121"/>
        <end position="164"/>
    </location>
</feature>
<evidence type="ECO:0000313" key="7">
    <source>
        <dbReference type="Proteomes" id="UP000017700"/>
    </source>
</evidence>
<sequence>MNIDALLTSKDPDELRALALKLLADLEQQTQRNQTQTCYIQQLEEALKNARQWRFGRKSEAFQGEQRGLFDEDIAADAADIEQQLATLLPEPKTDKPAVPTRRPLPPELPRQDIHLAPASDSCPDCGHALRFIRDEISERLEYVPARFIVHRHIRPQFSCEHCDTVVSAPLPAQLIEKGQPGPGLLAQVVSAKCLDHLPLYRQQVIYQRSGVDIPRSTLAGWFGAVGAALKPLAERLHHDLLQHPVLQADETTLSILDPGKGKTQRGYLWAYVTTHSAEQAIVLYDCQPGRSGQYARDILDGWRGTLVVDGYAGYQALFDSGQALDAGCWAHARRKFFELFTINKSPVAKLALDSIRELYQLERKIKQRPADKKRQWRQRYAKPRLEVFHQWLVLQQPQAAPNSALRKALEYILKRWPALLRYLDDGRVPIDNNRCENVIRPVALGRKNWMFAGSLRAGQRMAAILSLLETAKLNGHDPYIWLRDVLTRLPTWPNNRISELLPYAENSFS</sequence>
<dbReference type="EMBL" id="CP025084">
    <property type="protein sequence ID" value="AUH04451.1"/>
    <property type="molecule type" value="Genomic_DNA"/>
</dbReference>
<dbReference type="InterPro" id="IPR052344">
    <property type="entry name" value="Transposase-related"/>
</dbReference>
<evidence type="ECO:0000259" key="2">
    <source>
        <dbReference type="Pfam" id="PF13005"/>
    </source>
</evidence>
<dbReference type="KEGG" id="sera:Ser39006_010165"/>
<dbReference type="PANTHER" id="PTHR33678">
    <property type="entry name" value="BLL1576 PROTEIN"/>
    <property type="match status" value="1"/>
</dbReference>
<accession>A0A2I5T6H6</accession>
<evidence type="ECO:0000313" key="5">
    <source>
        <dbReference type="EMBL" id="AUH00132.1"/>
    </source>
</evidence>
<dbReference type="InterPro" id="IPR039552">
    <property type="entry name" value="IS66_C"/>
</dbReference>
<evidence type="ECO:0000259" key="1">
    <source>
        <dbReference type="Pfam" id="PF03050"/>
    </source>
</evidence>
<dbReference type="OrthoDB" id="9800877at2"/>
<feature type="domain" description="Transposase IS66 central" evidence="1">
    <location>
        <begin position="178"/>
        <end position="460"/>
    </location>
</feature>
<dbReference type="AlphaFoldDB" id="A0A2I5T6H6"/>
<dbReference type="RefSeq" id="WP_101377489.1">
    <property type="nucleotide sequence ID" value="NZ_CP025084.1"/>
</dbReference>
<gene>
    <name evidence="5" type="ORF">CWC46_10160</name>
    <name evidence="6" type="ORF">Ser39006_010165</name>
</gene>